<reference evidence="2 3" key="1">
    <citation type="submission" date="2022-09" db="EMBL/GenBank/DDBJ databases">
        <title>Complete genome sequence of Janibacter terrae strain COS04-44, PCL-degrading bacteria isolated from oil spilled coast.</title>
        <authorList>
            <person name="Park H."/>
            <person name="Kim J.Y."/>
            <person name="An S.H."/>
            <person name="Lee C.M."/>
            <person name="Weon H.-Y."/>
        </authorList>
    </citation>
    <scope>NUCLEOTIDE SEQUENCE [LARGE SCALE GENOMIC DNA]</scope>
    <source>
        <strain evidence="2 3">COS04-44</strain>
    </source>
</reference>
<dbReference type="RefSeq" id="WP_338537951.1">
    <property type="nucleotide sequence ID" value="NZ_CP104874.1"/>
</dbReference>
<keyword evidence="1" id="KW-0732">Signal</keyword>
<protein>
    <recommendedName>
        <fullName evidence="4">Tat pathway signal sequence domain protein</fullName>
    </recommendedName>
</protein>
<accession>A0ABZ2FD37</accession>
<evidence type="ECO:0000256" key="1">
    <source>
        <dbReference type="SAM" id="SignalP"/>
    </source>
</evidence>
<dbReference type="Proteomes" id="UP001381003">
    <property type="component" value="Chromosome"/>
</dbReference>
<evidence type="ECO:0008006" key="4">
    <source>
        <dbReference type="Google" id="ProtNLM"/>
    </source>
</evidence>
<proteinExistence type="predicted"/>
<feature type="chain" id="PRO_5046645800" description="Tat pathway signal sequence domain protein" evidence="1">
    <location>
        <begin position="21"/>
        <end position="220"/>
    </location>
</feature>
<gene>
    <name evidence="2" type="ORF">N5P18_13515</name>
</gene>
<name>A0ABZ2FD37_9MICO</name>
<sequence length="220" mass="24153">MLKRVAAAAALSLVPTVMVAAPSQAAYSCSISVPSKVSVTSTYRAITAKFSAGCLQYTDWGWWSVMHPTQGVTEMVEFDGGSSDTIDWYDWNPVGTYTVRPEGAYDDNFNDVNQNTRTMTVRLGSRTAASSSRSGRYVTVRATATRYSPSAGTYRAWSGAKVSLRQKSCSSCSWKWVRSGTTDRYGRVSLKAYASTTRYWQIATVDTSNTWGKASTTLKR</sequence>
<feature type="signal peptide" evidence="1">
    <location>
        <begin position="1"/>
        <end position="20"/>
    </location>
</feature>
<dbReference type="PROSITE" id="PS51257">
    <property type="entry name" value="PROKAR_LIPOPROTEIN"/>
    <property type="match status" value="1"/>
</dbReference>
<organism evidence="2 3">
    <name type="scientific">Janibacter terrae</name>
    <dbReference type="NCBI Taxonomy" id="103817"/>
    <lineage>
        <taxon>Bacteria</taxon>
        <taxon>Bacillati</taxon>
        <taxon>Actinomycetota</taxon>
        <taxon>Actinomycetes</taxon>
        <taxon>Micrococcales</taxon>
        <taxon>Intrasporangiaceae</taxon>
        <taxon>Janibacter</taxon>
    </lineage>
</organism>
<keyword evidence="3" id="KW-1185">Reference proteome</keyword>
<dbReference type="EMBL" id="CP104874">
    <property type="protein sequence ID" value="WWF04689.1"/>
    <property type="molecule type" value="Genomic_DNA"/>
</dbReference>
<evidence type="ECO:0000313" key="2">
    <source>
        <dbReference type="EMBL" id="WWF04689.1"/>
    </source>
</evidence>
<evidence type="ECO:0000313" key="3">
    <source>
        <dbReference type="Proteomes" id="UP001381003"/>
    </source>
</evidence>